<dbReference type="Pfam" id="PF07791">
    <property type="entry name" value="Imm11"/>
    <property type="match status" value="1"/>
</dbReference>
<reference evidence="2 3" key="2">
    <citation type="submission" date="2019-05" db="EMBL/GenBank/DDBJ databases">
        <authorList>
            <person name="Lianzixin W."/>
        </authorList>
    </citation>
    <scope>NUCLEOTIDE SEQUENCE [LARGE SCALE GENOMIC DNA]</scope>
    <source>
        <strain evidence="2 3">EC11</strain>
    </source>
</reference>
<comment type="caution">
    <text evidence="2">The sequence shown here is derived from an EMBL/GenBank/DDBJ whole genome shotgun (WGS) entry which is preliminary data.</text>
</comment>
<accession>A0ABX0IX44</accession>
<feature type="domain" description="Immunity MXAN-0049 protein" evidence="1">
    <location>
        <begin position="52"/>
        <end position="177"/>
    </location>
</feature>
<protein>
    <recommendedName>
        <fullName evidence="1">Immunity MXAN-0049 protein domain-containing protein</fullName>
    </recommendedName>
</protein>
<sequence length="187" mass="21726">MSNYKRLYPKLEKGNTYIANLIYDKEFENVLYDGISLKNMKSPNATLKNLSGKSLDFLYALGGKLIVSEKVKLFLEKTYDCSYFEFIEVNFENKKMKPYYVLNILELVDAFDWEKSEYELFEELGPKGNKVIQNIIKMEIDESKTNNRKLFNLLNFEGSIIIHIDLVNQMLNHGITGTLIDPLIGQK</sequence>
<name>A0ABX0IX44_9FLAO</name>
<dbReference type="EMBL" id="VEVQ02000011">
    <property type="protein sequence ID" value="NHN27103.1"/>
    <property type="molecule type" value="Genomic_DNA"/>
</dbReference>
<evidence type="ECO:0000313" key="3">
    <source>
        <dbReference type="Proteomes" id="UP000817854"/>
    </source>
</evidence>
<evidence type="ECO:0000313" key="2">
    <source>
        <dbReference type="EMBL" id="NHN27103.1"/>
    </source>
</evidence>
<reference evidence="2 3" key="3">
    <citation type="submission" date="2020-02" db="EMBL/GenBank/DDBJ databases">
        <title>Flavobacterium profundi sp. nov., isolated from a deep-sea seamount.</title>
        <authorList>
            <person name="Zhang D.-C."/>
        </authorList>
    </citation>
    <scope>NUCLEOTIDE SEQUENCE [LARGE SCALE GENOMIC DNA]</scope>
    <source>
        <strain evidence="2 3">EC11</strain>
    </source>
</reference>
<reference evidence="3" key="1">
    <citation type="submission" date="2019-05" db="EMBL/GenBank/DDBJ databases">
        <title>Flavobacterium profundi sp. nov., isolated from a deep-sea seamount.</title>
        <authorList>
            <person name="Zhang D.-C."/>
        </authorList>
    </citation>
    <scope>NUCLEOTIDE SEQUENCE [LARGE SCALE GENOMIC DNA]</scope>
    <source>
        <strain evidence="3">EC11</strain>
    </source>
</reference>
<evidence type="ECO:0000259" key="1">
    <source>
        <dbReference type="Pfam" id="PF07791"/>
    </source>
</evidence>
<organism evidence="2 3">
    <name type="scientific">Flavobacterium jejuense</name>
    <dbReference type="NCBI Taxonomy" id="1544455"/>
    <lineage>
        <taxon>Bacteria</taxon>
        <taxon>Pseudomonadati</taxon>
        <taxon>Bacteroidota</taxon>
        <taxon>Flavobacteriia</taxon>
        <taxon>Flavobacteriales</taxon>
        <taxon>Flavobacteriaceae</taxon>
        <taxon>Flavobacterium</taxon>
    </lineage>
</organism>
<dbReference type="InterPro" id="IPR012433">
    <property type="entry name" value="Imm11"/>
</dbReference>
<dbReference type="Proteomes" id="UP000817854">
    <property type="component" value="Unassembled WGS sequence"/>
</dbReference>
<proteinExistence type="predicted"/>
<dbReference type="RefSeq" id="WP_140963451.1">
    <property type="nucleotide sequence ID" value="NZ_VEVQ02000011.1"/>
</dbReference>
<gene>
    <name evidence="2" type="ORF">FIA58_015575</name>
</gene>
<keyword evidence="3" id="KW-1185">Reference proteome</keyword>